<dbReference type="EMBL" id="JAABOA010001197">
    <property type="protein sequence ID" value="KAF9582076.1"/>
    <property type="molecule type" value="Genomic_DNA"/>
</dbReference>
<name>A0A9P6FVR3_9FUNG</name>
<proteinExistence type="predicted"/>
<feature type="compositionally biased region" description="Low complexity" evidence="1">
    <location>
        <begin position="15"/>
        <end position="44"/>
    </location>
</feature>
<comment type="caution">
    <text evidence="2">The sequence shown here is derived from an EMBL/GenBank/DDBJ whole genome shotgun (WGS) entry which is preliminary data.</text>
</comment>
<organism evidence="2 3">
    <name type="scientific">Lunasporangiospora selenospora</name>
    <dbReference type="NCBI Taxonomy" id="979761"/>
    <lineage>
        <taxon>Eukaryota</taxon>
        <taxon>Fungi</taxon>
        <taxon>Fungi incertae sedis</taxon>
        <taxon>Mucoromycota</taxon>
        <taxon>Mortierellomycotina</taxon>
        <taxon>Mortierellomycetes</taxon>
        <taxon>Mortierellales</taxon>
        <taxon>Mortierellaceae</taxon>
        <taxon>Lunasporangiospora</taxon>
    </lineage>
</organism>
<reference evidence="2" key="1">
    <citation type="journal article" date="2020" name="Fungal Divers.">
        <title>Resolving the Mortierellaceae phylogeny through synthesis of multi-gene phylogenetics and phylogenomics.</title>
        <authorList>
            <person name="Vandepol N."/>
            <person name="Liber J."/>
            <person name="Desiro A."/>
            <person name="Na H."/>
            <person name="Kennedy M."/>
            <person name="Barry K."/>
            <person name="Grigoriev I.V."/>
            <person name="Miller A.N."/>
            <person name="O'Donnell K."/>
            <person name="Stajich J.E."/>
            <person name="Bonito G."/>
        </authorList>
    </citation>
    <scope>NUCLEOTIDE SEQUENCE</scope>
    <source>
        <strain evidence="2">KOD1015</strain>
    </source>
</reference>
<accession>A0A9P6FVR3</accession>
<sequence length="62" mass="6209">MAATDPSAQRSVDLSATSSPASPLAVASASASPSGSATKASPPTEDVNPKFRPPPHAEEDFD</sequence>
<keyword evidence="3" id="KW-1185">Reference proteome</keyword>
<feature type="non-terminal residue" evidence="2">
    <location>
        <position position="62"/>
    </location>
</feature>
<feature type="compositionally biased region" description="Polar residues" evidence="1">
    <location>
        <begin position="1"/>
        <end position="14"/>
    </location>
</feature>
<dbReference type="AlphaFoldDB" id="A0A9P6FVR3"/>
<evidence type="ECO:0000313" key="3">
    <source>
        <dbReference type="Proteomes" id="UP000780801"/>
    </source>
</evidence>
<dbReference type="Proteomes" id="UP000780801">
    <property type="component" value="Unassembled WGS sequence"/>
</dbReference>
<evidence type="ECO:0000256" key="1">
    <source>
        <dbReference type="SAM" id="MobiDB-lite"/>
    </source>
</evidence>
<gene>
    <name evidence="2" type="ORF">BGW38_000676</name>
</gene>
<feature type="region of interest" description="Disordered" evidence="1">
    <location>
        <begin position="1"/>
        <end position="62"/>
    </location>
</feature>
<protein>
    <submittedName>
        <fullName evidence="2">Uncharacterized protein</fullName>
    </submittedName>
</protein>
<evidence type="ECO:0000313" key="2">
    <source>
        <dbReference type="EMBL" id="KAF9582076.1"/>
    </source>
</evidence>